<dbReference type="EMBL" id="KZ819664">
    <property type="protein sequence ID" value="PWN29027.1"/>
    <property type="molecule type" value="Genomic_DNA"/>
</dbReference>
<dbReference type="InterPro" id="IPR051935">
    <property type="entry name" value="HSDL2"/>
</dbReference>
<dbReference type="RefSeq" id="XP_025363639.1">
    <property type="nucleotide sequence ID" value="XM_025509085.1"/>
</dbReference>
<gene>
    <name evidence="1" type="ORF">BDZ90DRAFT_278422</name>
</gene>
<protein>
    <submittedName>
        <fullName evidence="1">NAD(P)-binding protein</fullName>
    </submittedName>
</protein>
<dbReference type="NCBIfam" id="NF006133">
    <property type="entry name" value="PRK08278.1"/>
    <property type="match status" value="1"/>
</dbReference>
<dbReference type="Proteomes" id="UP000245884">
    <property type="component" value="Unassembled WGS sequence"/>
</dbReference>
<proteinExistence type="predicted"/>
<dbReference type="GeneID" id="37030908"/>
<dbReference type="GO" id="GO:0005739">
    <property type="term" value="C:mitochondrion"/>
    <property type="evidence" value="ECO:0007669"/>
    <property type="project" value="TreeGrafter"/>
</dbReference>
<dbReference type="InterPro" id="IPR002347">
    <property type="entry name" value="SDR_fam"/>
</dbReference>
<dbReference type="OrthoDB" id="5327538at2759"/>
<dbReference type="Gene3D" id="3.40.50.720">
    <property type="entry name" value="NAD(P)-binding Rossmann-like Domain"/>
    <property type="match status" value="1"/>
</dbReference>
<organism evidence="1 2">
    <name type="scientific">Jaminaea rosea</name>
    <dbReference type="NCBI Taxonomy" id="1569628"/>
    <lineage>
        <taxon>Eukaryota</taxon>
        <taxon>Fungi</taxon>
        <taxon>Dikarya</taxon>
        <taxon>Basidiomycota</taxon>
        <taxon>Ustilaginomycotina</taxon>
        <taxon>Exobasidiomycetes</taxon>
        <taxon>Microstromatales</taxon>
        <taxon>Microstromatales incertae sedis</taxon>
        <taxon>Jaminaea</taxon>
    </lineage>
</organism>
<dbReference type="PANTHER" id="PTHR42808:SF3">
    <property type="entry name" value="HYDROXYSTEROID DEHYDROGENASE-LIKE PROTEIN 2"/>
    <property type="match status" value="1"/>
</dbReference>
<dbReference type="AlphaFoldDB" id="A0A316UUP4"/>
<dbReference type="PRINTS" id="PR00081">
    <property type="entry name" value="GDHRDH"/>
</dbReference>
<keyword evidence="2" id="KW-1185">Reference proteome</keyword>
<evidence type="ECO:0000313" key="1">
    <source>
        <dbReference type="EMBL" id="PWN29027.1"/>
    </source>
</evidence>
<name>A0A316UUP4_9BASI</name>
<dbReference type="PANTHER" id="PTHR42808">
    <property type="entry name" value="HYDROXYSTEROID DEHYDROGENASE-LIKE PROTEIN 2"/>
    <property type="match status" value="1"/>
</dbReference>
<evidence type="ECO:0000313" key="2">
    <source>
        <dbReference type="Proteomes" id="UP000245884"/>
    </source>
</evidence>
<dbReference type="SUPFAM" id="SSF51735">
    <property type="entry name" value="NAD(P)-binding Rossmann-fold domains"/>
    <property type="match status" value="1"/>
</dbReference>
<dbReference type="InterPro" id="IPR036291">
    <property type="entry name" value="NAD(P)-bd_dom_sf"/>
</dbReference>
<dbReference type="STRING" id="1569628.A0A316UUP4"/>
<sequence length="318" mass="34234">MSFSLKGRTAFITGASRGIGLEIAKALAKRGANVAVAAKSAEPHPKLPGTIHTAVEEVNQIGEETGSGAKGLAIQLDVRDAKAVEDAIEQTVGKFGHLDYAVNNASAINMKSTVEASPKALDLMLSINARGTWLVSRYALPHLLNSNGANRNPHILTLGPPLTHDTFTTNSSTGCWPEQFAATKSAYTLAKGGMALVSLGLSAELQGKVGVNSLWPYTLIGTSAMKVVSPNADVEEKRWRSPEIVGEAAARMMEEDGRTFNGQWIVDELWLRRKHGFTDEQIRQYSLGGPDVKMEDLALDLWISKSLQEDVAKARRGD</sequence>
<reference evidence="1 2" key="1">
    <citation type="journal article" date="2018" name="Mol. Biol. Evol.">
        <title>Broad Genomic Sampling Reveals a Smut Pathogenic Ancestry of the Fungal Clade Ustilaginomycotina.</title>
        <authorList>
            <person name="Kijpornyongpan T."/>
            <person name="Mondo S.J."/>
            <person name="Barry K."/>
            <person name="Sandor L."/>
            <person name="Lee J."/>
            <person name="Lipzen A."/>
            <person name="Pangilinan J."/>
            <person name="LaButti K."/>
            <person name="Hainaut M."/>
            <person name="Henrissat B."/>
            <person name="Grigoriev I.V."/>
            <person name="Spatafora J.W."/>
            <person name="Aime M.C."/>
        </authorList>
    </citation>
    <scope>NUCLEOTIDE SEQUENCE [LARGE SCALE GENOMIC DNA]</scope>
    <source>
        <strain evidence="1 2">MCA 5214</strain>
    </source>
</reference>
<accession>A0A316UUP4</accession>
<dbReference type="Pfam" id="PF00106">
    <property type="entry name" value="adh_short"/>
    <property type="match status" value="1"/>
</dbReference>